<dbReference type="EC" id="3.5.2.17" evidence="7"/>
<evidence type="ECO:0000256" key="4">
    <source>
        <dbReference type="ARBA" id="ARBA00011881"/>
    </source>
</evidence>
<comment type="subunit">
    <text evidence="4 7">Homotetramer.</text>
</comment>
<dbReference type="NCBIfam" id="TIGR02962">
    <property type="entry name" value="hdxy_isourate"/>
    <property type="match status" value="1"/>
</dbReference>
<dbReference type="OrthoDB" id="9792386at2"/>
<dbReference type="RefSeq" id="WP_124963771.1">
    <property type="nucleotide sequence ID" value="NZ_RRAZ01000005.1"/>
</dbReference>
<dbReference type="Gene3D" id="2.60.40.180">
    <property type="entry name" value="Transthyretin/hydroxyisourate hydrolase domain"/>
    <property type="match status" value="1"/>
</dbReference>
<dbReference type="CDD" id="cd05822">
    <property type="entry name" value="TLP_HIUase"/>
    <property type="match status" value="1"/>
</dbReference>
<dbReference type="PANTHER" id="PTHR10395">
    <property type="entry name" value="URICASE AND TRANSTHYRETIN-RELATED"/>
    <property type="match status" value="1"/>
</dbReference>
<sequence length="118" mass="12931">MAGWLTTHVLDTARGCPAEGLSITLYRLEGGGREELVTLVTNSDGRTDSHILPAEAFRTGQYELLFRAGDYLRATGQAAEAPLFVDEVPIRFGMADPQAHYHVPLLLSPYAYSTYRGS</sequence>
<dbReference type="AlphaFoldDB" id="A0A3P3DT10"/>
<keyword evidence="5 7" id="KW-0659">Purine metabolism</keyword>
<dbReference type="InterPro" id="IPR014306">
    <property type="entry name" value="Hydroxyisourate_hydrolase"/>
</dbReference>
<comment type="caution">
    <text evidence="9">The sequence shown here is derived from an EMBL/GenBank/DDBJ whole genome shotgun (WGS) entry which is preliminary data.</text>
</comment>
<dbReference type="GO" id="GO:0033971">
    <property type="term" value="F:hydroxyisourate hydrolase activity"/>
    <property type="evidence" value="ECO:0007669"/>
    <property type="project" value="UniProtKB-EC"/>
</dbReference>
<comment type="catalytic activity">
    <reaction evidence="1 7">
        <text>5-hydroxyisourate + H2O = 5-hydroxy-2-oxo-4-ureido-2,5-dihydro-1H-imidazole-5-carboxylate + H(+)</text>
        <dbReference type="Rhea" id="RHEA:23736"/>
        <dbReference type="ChEBI" id="CHEBI:15377"/>
        <dbReference type="ChEBI" id="CHEBI:15378"/>
        <dbReference type="ChEBI" id="CHEBI:18072"/>
        <dbReference type="ChEBI" id="CHEBI:58639"/>
        <dbReference type="EC" id="3.5.2.17"/>
    </reaction>
</comment>
<evidence type="ECO:0000313" key="10">
    <source>
        <dbReference type="Proteomes" id="UP000282125"/>
    </source>
</evidence>
<evidence type="ECO:0000256" key="7">
    <source>
        <dbReference type="RuleBase" id="RU361270"/>
    </source>
</evidence>
<proteinExistence type="inferred from homology"/>
<dbReference type="FunFam" id="2.60.40.180:FF:000005">
    <property type="entry name" value="5-hydroxyisourate hydrolase"/>
    <property type="match status" value="1"/>
</dbReference>
<accession>A0A3P3DT10</accession>
<evidence type="ECO:0000259" key="8">
    <source>
        <dbReference type="Pfam" id="PF00576"/>
    </source>
</evidence>
<name>A0A3P3DT10_9RHOB</name>
<comment type="similarity">
    <text evidence="3 7">Belongs to the transthyretin family. 5-hydroxyisourate hydrolase subfamily.</text>
</comment>
<organism evidence="9 10">
    <name type="scientific">Falsigemmobacter faecalis</name>
    <dbReference type="NCBI Taxonomy" id="2488730"/>
    <lineage>
        <taxon>Bacteria</taxon>
        <taxon>Pseudomonadati</taxon>
        <taxon>Pseudomonadota</taxon>
        <taxon>Alphaproteobacteria</taxon>
        <taxon>Rhodobacterales</taxon>
        <taxon>Paracoccaceae</taxon>
        <taxon>Falsigemmobacter</taxon>
    </lineage>
</organism>
<feature type="domain" description="Transthyretin/hydroxyisourate hydrolase" evidence="8">
    <location>
        <begin position="5"/>
        <end position="117"/>
    </location>
</feature>
<evidence type="ECO:0000256" key="5">
    <source>
        <dbReference type="ARBA" id="ARBA00022631"/>
    </source>
</evidence>
<dbReference type="GO" id="GO:0006144">
    <property type="term" value="P:purine nucleobase metabolic process"/>
    <property type="evidence" value="ECO:0007669"/>
    <property type="project" value="UniProtKB-KW"/>
</dbReference>
<evidence type="ECO:0000313" key="9">
    <source>
        <dbReference type="EMBL" id="RRH76826.1"/>
    </source>
</evidence>
<keyword evidence="10" id="KW-1185">Reference proteome</keyword>
<comment type="function">
    <text evidence="2">Catalyzes the hydrolysis of 5-hydroxyisourate (HIU) to 2-oxo-4-hydroxy-4-carboxy-5-ureidoimidazoline (OHCU).</text>
</comment>
<evidence type="ECO:0000256" key="3">
    <source>
        <dbReference type="ARBA" id="ARBA00009850"/>
    </source>
</evidence>
<gene>
    <name evidence="9" type="primary">uraH</name>
    <name evidence="9" type="ORF">EG244_04235</name>
</gene>
<dbReference type="EMBL" id="RRAZ01000005">
    <property type="protein sequence ID" value="RRH76826.1"/>
    <property type="molecule type" value="Genomic_DNA"/>
</dbReference>
<reference evidence="9 10" key="1">
    <citation type="submission" date="2018-11" db="EMBL/GenBank/DDBJ databases">
        <title>Gemmobacter sp. nov., YIM 102744-1 draft genome.</title>
        <authorList>
            <person name="Li G."/>
            <person name="Jiang Y."/>
        </authorList>
    </citation>
    <scope>NUCLEOTIDE SEQUENCE [LARGE SCALE GENOMIC DNA]</scope>
    <source>
        <strain evidence="9 10">YIM 102744-1</strain>
    </source>
</reference>
<dbReference type="SUPFAM" id="SSF49472">
    <property type="entry name" value="Transthyretin (synonym: prealbumin)"/>
    <property type="match status" value="1"/>
</dbReference>
<evidence type="ECO:0000256" key="6">
    <source>
        <dbReference type="ARBA" id="ARBA00022801"/>
    </source>
</evidence>
<dbReference type="InterPro" id="IPR036817">
    <property type="entry name" value="Transthyretin/HIU_hydrolase_sf"/>
</dbReference>
<evidence type="ECO:0000256" key="2">
    <source>
        <dbReference type="ARBA" id="ARBA00002704"/>
    </source>
</evidence>
<keyword evidence="6 7" id="KW-0378">Hydrolase</keyword>
<dbReference type="Proteomes" id="UP000282125">
    <property type="component" value="Unassembled WGS sequence"/>
</dbReference>
<dbReference type="PANTHER" id="PTHR10395:SF7">
    <property type="entry name" value="5-HYDROXYISOURATE HYDROLASE"/>
    <property type="match status" value="1"/>
</dbReference>
<dbReference type="InterPro" id="IPR023418">
    <property type="entry name" value="Thyroxine_BS"/>
</dbReference>
<dbReference type="PROSITE" id="PS00768">
    <property type="entry name" value="TRANSTHYRETIN_1"/>
    <property type="match status" value="1"/>
</dbReference>
<evidence type="ECO:0000256" key="1">
    <source>
        <dbReference type="ARBA" id="ARBA00001043"/>
    </source>
</evidence>
<dbReference type="InterPro" id="IPR023416">
    <property type="entry name" value="Transthyretin/HIU_hydrolase_d"/>
</dbReference>
<protein>
    <recommendedName>
        <fullName evidence="7">5-hydroxyisourate hydrolase</fullName>
        <shortName evidence="7">HIU hydrolase</shortName>
        <shortName evidence="7">HIUHase</shortName>
        <ecNumber evidence="7">3.5.2.17</ecNumber>
    </recommendedName>
</protein>
<dbReference type="Pfam" id="PF00576">
    <property type="entry name" value="Transthyretin"/>
    <property type="match status" value="1"/>
</dbReference>